<dbReference type="PANTHER" id="PTHR22870:SF466">
    <property type="entry name" value="ANKYRIN REPEAT-CONTAINING PROTEIN"/>
    <property type="match status" value="1"/>
</dbReference>
<evidence type="ECO:0000256" key="2">
    <source>
        <dbReference type="PROSITE-ProRule" id="PRU00235"/>
    </source>
</evidence>
<dbReference type="InterPro" id="IPR051210">
    <property type="entry name" value="Ub_ligase/GEF_domain"/>
</dbReference>
<feature type="compositionally biased region" description="Pro residues" evidence="3">
    <location>
        <begin position="159"/>
        <end position="171"/>
    </location>
</feature>
<proteinExistence type="predicted"/>
<dbReference type="Gene3D" id="2.130.10.30">
    <property type="entry name" value="Regulator of chromosome condensation 1/beta-lactamase-inhibitor protein II"/>
    <property type="match status" value="1"/>
</dbReference>
<dbReference type="Proteomes" id="UP000095280">
    <property type="component" value="Unplaced"/>
</dbReference>
<accession>A0A1I8FEK5</accession>
<feature type="repeat" description="RCC1" evidence="2">
    <location>
        <begin position="33"/>
        <end position="110"/>
    </location>
</feature>
<dbReference type="PROSITE" id="PS00626">
    <property type="entry name" value="RCC1_2"/>
    <property type="match status" value="1"/>
</dbReference>
<evidence type="ECO:0000256" key="1">
    <source>
        <dbReference type="ARBA" id="ARBA00022737"/>
    </source>
</evidence>
<keyword evidence="1" id="KW-0677">Repeat</keyword>
<dbReference type="SUPFAM" id="SSF50985">
    <property type="entry name" value="RCC1/BLIP-II"/>
    <property type="match status" value="1"/>
</dbReference>
<evidence type="ECO:0000256" key="3">
    <source>
        <dbReference type="SAM" id="MobiDB-lite"/>
    </source>
</evidence>
<dbReference type="InterPro" id="IPR009091">
    <property type="entry name" value="RCC1/BLIP-II"/>
</dbReference>
<reference evidence="5" key="1">
    <citation type="submission" date="2016-11" db="UniProtKB">
        <authorList>
            <consortium name="WormBaseParasite"/>
        </authorList>
    </citation>
    <scope>IDENTIFICATION</scope>
</reference>
<feature type="region of interest" description="Disordered" evidence="3">
    <location>
        <begin position="120"/>
        <end position="215"/>
    </location>
</feature>
<keyword evidence="4" id="KW-1185">Reference proteome</keyword>
<evidence type="ECO:0000313" key="5">
    <source>
        <dbReference type="WBParaSite" id="maker-unitig_31599-snap-gene-0.2-mRNA-1"/>
    </source>
</evidence>
<dbReference type="Pfam" id="PF13540">
    <property type="entry name" value="RCC1_2"/>
    <property type="match status" value="1"/>
</dbReference>
<evidence type="ECO:0000313" key="4">
    <source>
        <dbReference type="Proteomes" id="UP000095280"/>
    </source>
</evidence>
<name>A0A1I8FEK5_9PLAT</name>
<dbReference type="WBParaSite" id="maker-unitig_31599-snap-gene-0.2-mRNA-1">
    <property type="protein sequence ID" value="maker-unitig_31599-snap-gene-0.2-mRNA-1"/>
    <property type="gene ID" value="maker-unitig_31599-snap-gene-0.2"/>
</dbReference>
<dbReference type="AlphaFoldDB" id="A0A1I8FEK5"/>
<feature type="compositionally biased region" description="Basic and acidic residues" evidence="3">
    <location>
        <begin position="186"/>
        <end position="199"/>
    </location>
</feature>
<dbReference type="PANTHER" id="PTHR22870">
    <property type="entry name" value="REGULATOR OF CHROMOSOME CONDENSATION"/>
    <property type="match status" value="1"/>
</dbReference>
<dbReference type="PROSITE" id="PS50012">
    <property type="entry name" value="RCC1_3"/>
    <property type="match status" value="1"/>
</dbReference>
<organism evidence="4 5">
    <name type="scientific">Macrostomum lignano</name>
    <dbReference type="NCBI Taxonomy" id="282301"/>
    <lineage>
        <taxon>Eukaryota</taxon>
        <taxon>Metazoa</taxon>
        <taxon>Spiralia</taxon>
        <taxon>Lophotrochozoa</taxon>
        <taxon>Platyhelminthes</taxon>
        <taxon>Rhabditophora</taxon>
        <taxon>Macrostomorpha</taxon>
        <taxon>Macrostomida</taxon>
        <taxon>Macrostomidae</taxon>
        <taxon>Macrostomum</taxon>
    </lineage>
</organism>
<dbReference type="InterPro" id="IPR000408">
    <property type="entry name" value="Reg_chr_condens"/>
</dbReference>
<sequence length="479" mass="50616">FAQLGGAGGRGVTGGNNSGERSWLLQSVLSEDGQVYSWGRNHRRAKIGREKRPANTDSSSGVVSATCPAALSGASVEAQAWPVLCKTLRAGQQIRHVACGKEHSAALTAGGGVFTFGSDESGQLGHGGSSGRKFADRSSAQTSSRSDGLGGHPAGLRTPPHPWPTWPPPAESTPFGLASRGQLGIGEDKDGCSLADPRRAPSAVKGPWVPRHRASSSSVAGSALKALTKSTTPLVLFACGHSSFLKRRSNAPLRPDRARSRRRFPLPSTILACSAARAASAGQILEVSRSIIALFYGRPLESAPSRADHGVRHGRSGETVGTLLAGIITLLNEQCSRKNYPDVECPQILSRCPAAATPIRQAPPNYSKICTRGFAFCLTQLDPVPTRRVLTGWLAKLLRVTLLALLRTPSKAVAPPRSGGRLPAHTTQGAGALAKERGHEPACMRLMRLLHSAECDRAATALVRSSFYLPDLNNRVDIE</sequence>
<protein>
    <submittedName>
        <fullName evidence="5">HECT domain-containing protein</fullName>
    </submittedName>
</protein>